<dbReference type="AlphaFoldDB" id="A0A1H6EWW0"/>
<name>A0A1H6EWW0_9ACTN</name>
<dbReference type="RefSeq" id="WP_235030808.1">
    <property type="nucleotide sequence ID" value="NZ_FNVT01000020.1"/>
</dbReference>
<evidence type="ECO:0000256" key="1">
    <source>
        <dbReference type="SAM" id="Phobius"/>
    </source>
</evidence>
<feature type="transmembrane region" description="Helical" evidence="1">
    <location>
        <begin position="90"/>
        <end position="108"/>
    </location>
</feature>
<keyword evidence="1" id="KW-0812">Transmembrane</keyword>
<reference evidence="2 3" key="1">
    <citation type="submission" date="2016-10" db="EMBL/GenBank/DDBJ databases">
        <authorList>
            <person name="de Groot N.N."/>
        </authorList>
    </citation>
    <scope>NUCLEOTIDE SEQUENCE [LARGE SCALE GENOMIC DNA]</scope>
    <source>
        <strain evidence="2 3">CGMCC 4.7037</strain>
    </source>
</reference>
<proteinExistence type="predicted"/>
<dbReference type="Proteomes" id="UP000236732">
    <property type="component" value="Unassembled WGS sequence"/>
</dbReference>
<evidence type="ECO:0000313" key="3">
    <source>
        <dbReference type="Proteomes" id="UP000236732"/>
    </source>
</evidence>
<keyword evidence="1" id="KW-1133">Transmembrane helix</keyword>
<sequence length="197" mass="21123">MLVDSRVALPSQRRRTALADHRVFAVLLALAATLRLVTMLGYRPITLYWYDFFTCLDTAVHPAPSATFHPIGYPLLLRALLPFHSVERVAAVQHVMGLGVAVMLYAVLRPQVAARLGGRGGDRAPTARRVVPAAETRRAVRHAVHLPGRGRPDRAAVVAQGVGARGHTGGPAVLPVIPVACLAAALAVPRYGIESRM</sequence>
<evidence type="ECO:0000313" key="2">
    <source>
        <dbReference type="EMBL" id="SEH01369.1"/>
    </source>
</evidence>
<feature type="transmembrane region" description="Helical" evidence="1">
    <location>
        <begin position="23"/>
        <end position="42"/>
    </location>
</feature>
<dbReference type="EMBL" id="FNVT01000020">
    <property type="protein sequence ID" value="SEH01369.1"/>
    <property type="molecule type" value="Genomic_DNA"/>
</dbReference>
<protein>
    <submittedName>
        <fullName evidence="2">Uncharacterized protein</fullName>
    </submittedName>
</protein>
<gene>
    <name evidence="2" type="ORF">SAMN05444920_12073</name>
</gene>
<organism evidence="2 3">
    <name type="scientific">Nonomuraea solani</name>
    <dbReference type="NCBI Taxonomy" id="1144553"/>
    <lineage>
        <taxon>Bacteria</taxon>
        <taxon>Bacillati</taxon>
        <taxon>Actinomycetota</taxon>
        <taxon>Actinomycetes</taxon>
        <taxon>Streptosporangiales</taxon>
        <taxon>Streptosporangiaceae</taxon>
        <taxon>Nonomuraea</taxon>
    </lineage>
</organism>
<accession>A0A1H6EWW0</accession>
<keyword evidence="3" id="KW-1185">Reference proteome</keyword>
<keyword evidence="1" id="KW-0472">Membrane</keyword>